<dbReference type="Gene3D" id="1.20.141.10">
    <property type="entry name" value="Chitosanase, subunit A, domain 1"/>
    <property type="match status" value="1"/>
</dbReference>
<evidence type="ECO:0000256" key="1">
    <source>
        <dbReference type="SAM" id="Phobius"/>
    </source>
</evidence>
<dbReference type="InterPro" id="IPR023346">
    <property type="entry name" value="Lysozyme-like_dom_sf"/>
</dbReference>
<feature type="transmembrane region" description="Helical" evidence="1">
    <location>
        <begin position="12"/>
        <end position="30"/>
    </location>
</feature>
<sequence length="214" mass="23243">MATQSTSKVGRNTAVGGGVVGIILAVVFALEGGYVNNPKDPGGATNHGITEQVARNHGYKGSMKDLSKDAAASIYYDDYIKAPRFDLFLDVSPAVAEKLVDAGVNTGTTRPSRWLQQSLNSLNRDGKDFPLLTVDGKVGPATLAAYKRLQTVRGEVRACELTLKLLDSYQAQHYVSLTNLKTFTPGWIDHRIGNVPLSKCKNYGDVFNVPERDR</sequence>
<reference evidence="4" key="1">
    <citation type="submission" date="2021-06" db="EMBL/GenBank/DDBJ databases">
        <title>Complete genome sequence of Stenotrophomonas maltophilia phage Philippe.</title>
        <authorList>
            <person name="Vallavanatt I."/>
            <person name="Bartz M."/>
            <person name="Clark J."/>
            <person name="Burrowes B."/>
            <person name="Liu M."/>
            <person name="Gill J."/>
        </authorList>
    </citation>
    <scope>NUCLEOTIDE SEQUENCE</scope>
</reference>
<protein>
    <submittedName>
        <fullName evidence="4">SAR endolysin N-acetylmuramidase</fullName>
    </submittedName>
</protein>
<dbReference type="InterPro" id="IPR008565">
    <property type="entry name" value="TtsA-like_GH18_dom"/>
</dbReference>
<keyword evidence="1" id="KW-1133">Transmembrane helix</keyword>
<evidence type="ECO:0000313" key="4">
    <source>
        <dbReference type="EMBL" id="QYW02282.1"/>
    </source>
</evidence>
<name>A0AAE7WMX5_9CAUD</name>
<dbReference type="CDD" id="cd13926">
    <property type="entry name" value="N-acetylmuramidase_GH108"/>
    <property type="match status" value="1"/>
</dbReference>
<dbReference type="EMBL" id="MZ326861">
    <property type="protein sequence ID" value="QYW02282.1"/>
    <property type="molecule type" value="Genomic_DNA"/>
</dbReference>
<keyword evidence="1" id="KW-0472">Membrane</keyword>
<keyword evidence="5" id="KW-1185">Reference proteome</keyword>
<keyword evidence="1" id="KW-0812">Transmembrane</keyword>
<dbReference type="Pfam" id="PF05838">
    <property type="entry name" value="Glyco_hydro_108"/>
    <property type="match status" value="1"/>
</dbReference>
<feature type="domain" description="Peptidoglycan binding" evidence="3">
    <location>
        <begin position="110"/>
        <end position="191"/>
    </location>
</feature>
<dbReference type="Proteomes" id="UP000827261">
    <property type="component" value="Segment"/>
</dbReference>
<feature type="domain" description="TtsA-like Glycoside hydrolase family 108" evidence="2">
    <location>
        <begin position="25"/>
        <end position="107"/>
    </location>
</feature>
<dbReference type="SUPFAM" id="SSF53955">
    <property type="entry name" value="Lysozyme-like"/>
    <property type="match status" value="1"/>
</dbReference>
<proteinExistence type="predicted"/>
<dbReference type="InterPro" id="IPR018537">
    <property type="entry name" value="Peptidoglycan-bd_3"/>
</dbReference>
<dbReference type="Pfam" id="PF09374">
    <property type="entry name" value="PG_binding_3"/>
    <property type="match status" value="1"/>
</dbReference>
<evidence type="ECO:0000259" key="3">
    <source>
        <dbReference type="Pfam" id="PF09374"/>
    </source>
</evidence>
<evidence type="ECO:0000259" key="2">
    <source>
        <dbReference type="Pfam" id="PF05838"/>
    </source>
</evidence>
<accession>A0AAE7WMX5</accession>
<organism evidence="4 5">
    <name type="scientific">Stenotrophomonas phage Philippe</name>
    <dbReference type="NCBI Taxonomy" id="2859655"/>
    <lineage>
        <taxon>Viruses</taxon>
        <taxon>Duplodnaviria</taxon>
        <taxon>Heunggongvirae</taxon>
        <taxon>Uroviricota</taxon>
        <taxon>Caudoviricetes</taxon>
        <taxon>Schitoviridae</taxon>
        <taxon>Philippevirus</taxon>
        <taxon>Philippevirus philippe</taxon>
    </lineage>
</organism>
<evidence type="ECO:0000313" key="5">
    <source>
        <dbReference type="Proteomes" id="UP000827261"/>
    </source>
</evidence>
<gene>
    <name evidence="4" type="ORF">CPT_Philippe_089</name>
</gene>